<evidence type="ECO:0000256" key="1">
    <source>
        <dbReference type="SAM" id="Phobius"/>
    </source>
</evidence>
<accession>A0AAU8HMB8</accession>
<feature type="transmembrane region" description="Helical" evidence="1">
    <location>
        <begin position="186"/>
        <end position="204"/>
    </location>
</feature>
<dbReference type="GO" id="GO:0140359">
    <property type="term" value="F:ABC-type transporter activity"/>
    <property type="evidence" value="ECO:0007669"/>
    <property type="project" value="InterPro"/>
</dbReference>
<feature type="transmembrane region" description="Helical" evidence="1">
    <location>
        <begin position="66"/>
        <end position="90"/>
    </location>
</feature>
<dbReference type="GO" id="GO:0005886">
    <property type="term" value="C:plasma membrane"/>
    <property type="evidence" value="ECO:0007669"/>
    <property type="project" value="UniProtKB-SubCell"/>
</dbReference>
<feature type="transmembrane region" description="Helical" evidence="1">
    <location>
        <begin position="12"/>
        <end position="32"/>
    </location>
</feature>
<evidence type="ECO:0000313" key="3">
    <source>
        <dbReference type="EMBL" id="XCH76568.1"/>
    </source>
</evidence>
<reference evidence="3" key="2">
    <citation type="submission" date="2024-06" db="EMBL/GenBank/DDBJ databases">
        <title>Micromonospora mangrovi CCTCC AA 2012012 genome sequences.</title>
        <authorList>
            <person name="Gao J."/>
        </authorList>
    </citation>
    <scope>NUCLEOTIDE SEQUENCE</scope>
    <source>
        <strain evidence="3">CCTCC AA 2012012</strain>
    </source>
</reference>
<feature type="transmembrane region" description="Helical" evidence="1">
    <location>
        <begin position="159"/>
        <end position="179"/>
    </location>
</feature>
<feature type="transmembrane region" description="Helical" evidence="1">
    <location>
        <begin position="111"/>
        <end position="139"/>
    </location>
</feature>
<keyword evidence="1" id="KW-0812">Transmembrane</keyword>
<evidence type="ECO:0000313" key="2">
    <source>
        <dbReference type="EMBL" id="XBP95864.1"/>
    </source>
</evidence>
<reference evidence="2" key="1">
    <citation type="submission" date="2024-01" db="EMBL/GenBank/DDBJ databases">
        <title>The genome sequence of Micromonospora mangrovi CCTCC AA 2012012.</title>
        <authorList>
            <person name="Gao J."/>
        </authorList>
    </citation>
    <scope>NUCLEOTIDE SEQUENCE</scope>
    <source>
        <strain evidence="2">CCTCC AA 2012012</strain>
    </source>
</reference>
<proteinExistence type="predicted"/>
<dbReference type="EMBL" id="CP157762">
    <property type="protein sequence ID" value="XBP95864.1"/>
    <property type="molecule type" value="Genomic_DNA"/>
</dbReference>
<name>A0AAU8HMB8_9ACTN</name>
<sequence length="337" mass="36321">MTWLSWRQFRAQALVGVAALAVLAGYLLHLGVGIRDAEQTYRARCRAGGDCARALAEFQAGHQNTLLLLAALLALVPALIGVFWGAPLVARELEAGTHRLVWNQSVTRRRWLTVKLLVVGVAGAAATGLASLLLTWAAGPVDRVADDRFSTLVFGARNVAPVAYGVLAVTLGVVVGLLVRRTVPAMALTVLAFAVVQFVLPNLVRPHLMPPVTVDRPMTAEAINEARGLGDITGAPVVKGLTVPHAWVSDVSELRTADGRPLATDRFDHCFLDPPRTGATGTFGDTAQCLGALDLHVRMSYQPNERYWAFQWRESALCLAISALLAAFGLWRIRRVT</sequence>
<keyword evidence="1" id="KW-1133">Transmembrane helix</keyword>
<dbReference type="EMBL" id="CP159342">
    <property type="protein sequence ID" value="XCH76568.1"/>
    <property type="molecule type" value="Genomic_DNA"/>
</dbReference>
<protein>
    <submittedName>
        <fullName evidence="3">ABC transporter permease subunit</fullName>
    </submittedName>
</protein>
<organism evidence="3">
    <name type="scientific">Micromonospora sp. CCTCC AA 2012012</name>
    <dbReference type="NCBI Taxonomy" id="3111921"/>
    <lineage>
        <taxon>Bacteria</taxon>
        <taxon>Bacillati</taxon>
        <taxon>Actinomycetota</taxon>
        <taxon>Actinomycetes</taxon>
        <taxon>Micromonosporales</taxon>
        <taxon>Micromonosporaceae</taxon>
        <taxon>Micromonospora</taxon>
    </lineage>
</organism>
<keyword evidence="1" id="KW-0472">Membrane</keyword>
<dbReference type="Pfam" id="PF12679">
    <property type="entry name" value="ABC2_membrane_2"/>
    <property type="match status" value="1"/>
</dbReference>
<feature type="transmembrane region" description="Helical" evidence="1">
    <location>
        <begin position="310"/>
        <end position="331"/>
    </location>
</feature>
<gene>
    <name evidence="3" type="ORF">ABUL08_10875</name>
    <name evidence="2" type="ORF">VK199_10825</name>
</gene>
<dbReference type="RefSeq" id="WP_350937064.1">
    <property type="nucleotide sequence ID" value="NZ_CP157762.1"/>
</dbReference>
<dbReference type="AlphaFoldDB" id="A0AAU8HMB8"/>